<dbReference type="Proteomes" id="UP000653127">
    <property type="component" value="Unassembled WGS sequence"/>
</dbReference>
<gene>
    <name evidence="2" type="ORF">H8711_05915</name>
</gene>
<dbReference type="RefSeq" id="WP_249282548.1">
    <property type="nucleotide sequence ID" value="NZ_JACRST010000006.1"/>
</dbReference>
<comment type="caution">
    <text evidence="2">The sequence shown here is derived from an EMBL/GenBank/DDBJ whole genome shotgun (WGS) entry which is preliminary data.</text>
</comment>
<organism evidence="2 3">
    <name type="scientific">Ligaoa zhengdingensis</name>
    <dbReference type="NCBI Taxonomy" id="2763658"/>
    <lineage>
        <taxon>Bacteria</taxon>
        <taxon>Bacillati</taxon>
        <taxon>Bacillota</taxon>
        <taxon>Clostridia</taxon>
        <taxon>Eubacteriales</taxon>
        <taxon>Oscillospiraceae</taxon>
        <taxon>Ligaoa</taxon>
    </lineage>
</organism>
<evidence type="ECO:0000313" key="2">
    <source>
        <dbReference type="EMBL" id="MBC8546469.1"/>
    </source>
</evidence>
<protein>
    <submittedName>
        <fullName evidence="2">Uncharacterized protein</fullName>
    </submittedName>
</protein>
<accession>A0A926I3L0</accession>
<evidence type="ECO:0000256" key="1">
    <source>
        <dbReference type="SAM" id="MobiDB-lite"/>
    </source>
</evidence>
<proteinExistence type="predicted"/>
<dbReference type="AlphaFoldDB" id="A0A926I3L0"/>
<feature type="region of interest" description="Disordered" evidence="1">
    <location>
        <begin position="40"/>
        <end position="61"/>
    </location>
</feature>
<evidence type="ECO:0000313" key="3">
    <source>
        <dbReference type="Proteomes" id="UP000653127"/>
    </source>
</evidence>
<reference evidence="2" key="1">
    <citation type="submission" date="2020-08" db="EMBL/GenBank/DDBJ databases">
        <title>Genome public.</title>
        <authorList>
            <person name="Liu C."/>
            <person name="Sun Q."/>
        </authorList>
    </citation>
    <scope>NUCLEOTIDE SEQUENCE</scope>
    <source>
        <strain evidence="2">NSJ-31</strain>
    </source>
</reference>
<sequence>MREYIRKSSGLDRSLTRRLKAVIGDYDRLKKRRLDIIYGGSARQDGTPRGNSVGKPTEEKGTRLAEIDRELEAIDQTCVEIRAIYSAKVQPEFDPIKAYWQYDYFNYMHIRSPESPEGPSRRTWNRYKDKIHMMLAKKLNLF</sequence>
<keyword evidence="3" id="KW-1185">Reference proteome</keyword>
<name>A0A926I3L0_9FIRM</name>
<dbReference type="EMBL" id="JACRST010000006">
    <property type="protein sequence ID" value="MBC8546469.1"/>
    <property type="molecule type" value="Genomic_DNA"/>
</dbReference>